<dbReference type="InterPro" id="IPR006703">
    <property type="entry name" value="G_AIG1"/>
</dbReference>
<dbReference type="Proteomes" id="UP001152803">
    <property type="component" value="Unassembled WGS sequence"/>
</dbReference>
<feature type="region of interest" description="Disordered" evidence="3">
    <location>
        <begin position="1"/>
        <end position="68"/>
    </location>
</feature>
<dbReference type="InterPro" id="IPR027417">
    <property type="entry name" value="P-loop_NTPase"/>
</dbReference>
<reference evidence="5" key="1">
    <citation type="journal article" date="2023" name="Science">
        <title>Genome structures resolve the early diversification of teleost fishes.</title>
        <authorList>
            <person name="Parey E."/>
            <person name="Louis A."/>
            <person name="Montfort J."/>
            <person name="Bouchez O."/>
            <person name="Roques C."/>
            <person name="Iampietro C."/>
            <person name="Lluch J."/>
            <person name="Castinel A."/>
            <person name="Donnadieu C."/>
            <person name="Desvignes T."/>
            <person name="Floi Bucao C."/>
            <person name="Jouanno E."/>
            <person name="Wen M."/>
            <person name="Mejri S."/>
            <person name="Dirks R."/>
            <person name="Jansen H."/>
            <person name="Henkel C."/>
            <person name="Chen W.J."/>
            <person name="Zahm M."/>
            <person name="Cabau C."/>
            <person name="Klopp C."/>
            <person name="Thompson A.W."/>
            <person name="Robinson-Rechavi M."/>
            <person name="Braasch I."/>
            <person name="Lecointre G."/>
            <person name="Bobe J."/>
            <person name="Postlethwait J.H."/>
            <person name="Berthelot C."/>
            <person name="Roest Crollius H."/>
            <person name="Guiguen Y."/>
        </authorList>
    </citation>
    <scope>NUCLEOTIDE SEQUENCE</scope>
    <source>
        <strain evidence="5">Concon-B</strain>
    </source>
</reference>
<keyword evidence="2" id="KW-0547">Nucleotide-binding</keyword>
<evidence type="ECO:0000256" key="1">
    <source>
        <dbReference type="ARBA" id="ARBA00008535"/>
    </source>
</evidence>
<gene>
    <name evidence="5" type="ORF">COCON_G00023790</name>
</gene>
<dbReference type="EMBL" id="JAFJMO010000002">
    <property type="protein sequence ID" value="KAJ8283529.1"/>
    <property type="molecule type" value="Genomic_DNA"/>
</dbReference>
<protein>
    <recommendedName>
        <fullName evidence="4">AIG1-type G domain-containing protein</fullName>
    </recommendedName>
</protein>
<dbReference type="OrthoDB" id="6105938at2759"/>
<accession>A0A9Q1I5N0</accession>
<organism evidence="5 6">
    <name type="scientific">Conger conger</name>
    <name type="common">Conger eel</name>
    <name type="synonym">Muraena conger</name>
    <dbReference type="NCBI Taxonomy" id="82655"/>
    <lineage>
        <taxon>Eukaryota</taxon>
        <taxon>Metazoa</taxon>
        <taxon>Chordata</taxon>
        <taxon>Craniata</taxon>
        <taxon>Vertebrata</taxon>
        <taxon>Euteleostomi</taxon>
        <taxon>Actinopterygii</taxon>
        <taxon>Neopterygii</taxon>
        <taxon>Teleostei</taxon>
        <taxon>Anguilliformes</taxon>
        <taxon>Congridae</taxon>
        <taxon>Conger</taxon>
    </lineage>
</organism>
<keyword evidence="6" id="KW-1185">Reference proteome</keyword>
<evidence type="ECO:0000313" key="5">
    <source>
        <dbReference type="EMBL" id="KAJ8283529.1"/>
    </source>
</evidence>
<evidence type="ECO:0000256" key="2">
    <source>
        <dbReference type="ARBA" id="ARBA00022741"/>
    </source>
</evidence>
<comment type="similarity">
    <text evidence="1">Belongs to the TRAFAC class TrmE-Era-EngA-EngB-Septin-like GTPase superfamily. AIG1/Toc34/Toc159-like paraseptin GTPase family. IAN subfamily.</text>
</comment>
<dbReference type="GO" id="GO:0005525">
    <property type="term" value="F:GTP binding"/>
    <property type="evidence" value="ECO:0007669"/>
    <property type="project" value="InterPro"/>
</dbReference>
<dbReference type="Gene3D" id="3.40.50.300">
    <property type="entry name" value="P-loop containing nucleotide triphosphate hydrolases"/>
    <property type="match status" value="1"/>
</dbReference>
<dbReference type="SUPFAM" id="SSF52540">
    <property type="entry name" value="P-loop containing nucleoside triphosphate hydrolases"/>
    <property type="match status" value="1"/>
</dbReference>
<name>A0A9Q1I5N0_CONCO</name>
<evidence type="ECO:0000256" key="3">
    <source>
        <dbReference type="SAM" id="MobiDB-lite"/>
    </source>
</evidence>
<proteinExistence type="inferred from homology"/>
<dbReference type="Gene3D" id="4.10.830.40">
    <property type="match status" value="1"/>
</dbReference>
<dbReference type="Pfam" id="PF04548">
    <property type="entry name" value="AIG1"/>
    <property type="match status" value="1"/>
</dbReference>
<dbReference type="AlphaFoldDB" id="A0A9Q1I5N0"/>
<feature type="compositionally biased region" description="Basic and acidic residues" evidence="3">
    <location>
        <begin position="1"/>
        <end position="64"/>
    </location>
</feature>
<evidence type="ECO:0000259" key="4">
    <source>
        <dbReference type="Pfam" id="PF04548"/>
    </source>
</evidence>
<feature type="domain" description="AIG1-type G" evidence="4">
    <location>
        <begin position="246"/>
        <end position="285"/>
    </location>
</feature>
<evidence type="ECO:0000313" key="6">
    <source>
        <dbReference type="Proteomes" id="UP001152803"/>
    </source>
</evidence>
<comment type="caution">
    <text evidence="5">The sequence shown here is derived from an EMBL/GenBank/DDBJ whole genome shotgun (WGS) entry which is preliminary data.</text>
</comment>
<sequence length="333" mass="37364">MGSNLQKEEARKEEARKEEARKEEARKEEARKEEARKEEARKEEARKEETRKEEAKKASEKETSDEATNPVNMRLAYLFPPAMPIMPIRCNPLLSMESLWQVRSDLISSHLSMDEPPLFSKETEYMESMRFPTSRSAPSRLFPSMESKSVRALSQPREVTCDVCPAGWARAVKVCHTCSASYCEADIRHHYDTEEMERHELEDINDDLAWKLLSGSMGTEKCDTQSSVEDAQSLYQSGWKQERNALRIMLVGKTGVGKSASGNTILGRGVFKEGVSPVAVTLRGSQLSGPWLRAEAAGRRPGHLAGKTGGTWGLPLQGSPPSLKCRSLEFTWL</sequence>